<evidence type="ECO:0000259" key="1">
    <source>
        <dbReference type="Pfam" id="PF12867"/>
    </source>
</evidence>
<accession>A0A6J4IUH2</accession>
<sequence>MDLMRWQLGLTWSLAELHLTGLTDEACLWEPAPGAWTVRRGADGRWRPDWAEPEPDPVPATSIGWLTWHLGWWWGTLLGHATGGPVPPREEVFWPGSAAATVAELTRLHAEWSALLATTDPDRLIGYPWPEPRRFAQAAAWANLELMKNVAEIGAMRHLYALRPARPR</sequence>
<dbReference type="AlphaFoldDB" id="A0A6J4IUH2"/>
<proteinExistence type="predicted"/>
<name>A0A6J4IUH2_9ACTN</name>
<feature type="domain" description="DinB-like" evidence="1">
    <location>
        <begin position="7"/>
        <end position="153"/>
    </location>
</feature>
<gene>
    <name evidence="2" type="ORF">AVDCRST_MAG41-2448</name>
</gene>
<dbReference type="SUPFAM" id="SSF109854">
    <property type="entry name" value="DinB/YfiT-like putative metalloenzymes"/>
    <property type="match status" value="1"/>
</dbReference>
<dbReference type="EMBL" id="CADCTP010000226">
    <property type="protein sequence ID" value="CAA9262348.1"/>
    <property type="molecule type" value="Genomic_DNA"/>
</dbReference>
<reference evidence="2" key="1">
    <citation type="submission" date="2020-02" db="EMBL/GenBank/DDBJ databases">
        <authorList>
            <person name="Meier V. D."/>
        </authorList>
    </citation>
    <scope>NUCLEOTIDE SEQUENCE</scope>
    <source>
        <strain evidence="2">AVDCRST_MAG41</strain>
    </source>
</reference>
<dbReference type="Pfam" id="PF12867">
    <property type="entry name" value="DinB_2"/>
    <property type="match status" value="1"/>
</dbReference>
<dbReference type="InterPro" id="IPR024775">
    <property type="entry name" value="DinB-like"/>
</dbReference>
<evidence type="ECO:0000313" key="2">
    <source>
        <dbReference type="EMBL" id="CAA9262348.1"/>
    </source>
</evidence>
<protein>
    <recommendedName>
        <fullName evidence="1">DinB-like domain-containing protein</fullName>
    </recommendedName>
</protein>
<organism evidence="2">
    <name type="scientific">uncultured Mycobacteriales bacterium</name>
    <dbReference type="NCBI Taxonomy" id="581187"/>
    <lineage>
        <taxon>Bacteria</taxon>
        <taxon>Bacillati</taxon>
        <taxon>Actinomycetota</taxon>
        <taxon>Actinomycetes</taxon>
        <taxon>Mycobacteriales</taxon>
        <taxon>environmental samples</taxon>
    </lineage>
</organism>
<dbReference type="InterPro" id="IPR034660">
    <property type="entry name" value="DinB/YfiT-like"/>
</dbReference>